<evidence type="ECO:0000256" key="6">
    <source>
        <dbReference type="SAM" id="MobiDB-lite"/>
    </source>
</evidence>
<dbReference type="InterPro" id="IPR020667">
    <property type="entry name" value="DNA_mismatch_repair_MutL"/>
</dbReference>
<feature type="domain" description="DNA mismatch repair protein S5" evidence="8">
    <location>
        <begin position="209"/>
        <end position="327"/>
    </location>
</feature>
<dbReference type="InterPro" id="IPR042120">
    <property type="entry name" value="MutL_C_dimsub"/>
</dbReference>
<accession>W2C6Q0</accession>
<dbReference type="FunFam" id="3.30.565.10:FF:000003">
    <property type="entry name" value="DNA mismatch repair endonuclease MutL"/>
    <property type="match status" value="1"/>
</dbReference>
<keyword evidence="3 5" id="KW-0227">DNA damage</keyword>
<dbReference type="GO" id="GO:0006298">
    <property type="term" value="P:mismatch repair"/>
    <property type="evidence" value="ECO:0007669"/>
    <property type="project" value="UniProtKB-UniRule"/>
</dbReference>
<dbReference type="InterPro" id="IPR014790">
    <property type="entry name" value="MutL_C"/>
</dbReference>
<organism evidence="9 10">
    <name type="scientific">Tannerella sp. oral taxon BU063 isolate Cell 2</name>
    <dbReference type="NCBI Taxonomy" id="1411148"/>
    <lineage>
        <taxon>Bacteria</taxon>
        <taxon>Pseudomonadati</taxon>
        <taxon>Bacteroidota</taxon>
        <taxon>Bacteroidia</taxon>
        <taxon>Bacteroidales</taxon>
        <taxon>Tannerellaceae</taxon>
        <taxon>Tannerella</taxon>
    </lineage>
</organism>
<dbReference type="Pfam" id="PF01119">
    <property type="entry name" value="DNA_mis_repair"/>
    <property type="match status" value="1"/>
</dbReference>
<dbReference type="InterPro" id="IPR014721">
    <property type="entry name" value="Ribsml_uS5_D2-typ_fold_subgr"/>
</dbReference>
<dbReference type="CDD" id="cd00782">
    <property type="entry name" value="MutL_Trans"/>
    <property type="match status" value="1"/>
</dbReference>
<dbReference type="GO" id="GO:0030983">
    <property type="term" value="F:mismatched DNA binding"/>
    <property type="evidence" value="ECO:0007669"/>
    <property type="project" value="InterPro"/>
</dbReference>
<feature type="region of interest" description="Disordered" evidence="6">
    <location>
        <begin position="394"/>
        <end position="417"/>
    </location>
</feature>
<sequence>MSDIIHLLPDHIANQIAAGEVIQRPASVVKELMENAVDAGADQITVIIKDAGRTLVQVIDNGKGMSETDARMAFERHATSKIAAAEDLFSLRTMGFRGEALPSIAAVAQVELRTRARGAELGTRLEIDGSELVDLAPDACAEGAIFSVKNLFFNIPARRKFLKSNETEFRNILTEFEHVVLAHPEITFRLVHGDTEVMNLPAAPLRRRIVDVFGKSFNRRLLPVETDTSLVKIEGFVGRIDAVRRRGYRNYFFVNGRYMRHPYFHKAVIRAYENLTPPGELPDYFIYLTLDPATIDVNIHPTKTEIKFENEQPIWQILSSAVRETLGKFNAAPSIDFDTEGAIDIPVYNPAADRTAVRQPSVEVNTRYNPFRAAPPLAADRNWEKLYQDFERDGRPALPEVDPPTAPSTTTPLFPEPTPAASNCFQFRNRYILTALKSGLVMIDQHRAHVRILYDRYLRNVRQHTAASQQLLFPELVELTASEAALLPSLLDDLHRLGFELSPMGGNSFSVIALPTGLPDTDPKRLLKELLDSAADALPAASDALTERLALALARSAAIRPGRPLSAEEMEEMVATLFSTDSNQLTPDGKPVLILLTDDELATRFK</sequence>
<dbReference type="SMART" id="SM00853">
    <property type="entry name" value="MutL_C"/>
    <property type="match status" value="1"/>
</dbReference>
<reference evidence="9 10" key="1">
    <citation type="submission" date="2013-11" db="EMBL/GenBank/DDBJ databases">
        <title>Single cell genomics of uncultured Tannerella BU063 (oral taxon 286).</title>
        <authorList>
            <person name="Beall C.J."/>
            <person name="Campbell A.G."/>
            <person name="Griffen A.L."/>
            <person name="Podar M."/>
            <person name="Leys E.J."/>
        </authorList>
    </citation>
    <scope>NUCLEOTIDE SEQUENCE [LARGE SCALE GENOMIC DNA]</scope>
    <source>
        <strain evidence="9">Cell 2</strain>
    </source>
</reference>
<dbReference type="SUPFAM" id="SSF118116">
    <property type="entry name" value="DNA mismatch repair protein MutL"/>
    <property type="match status" value="1"/>
</dbReference>
<evidence type="ECO:0000256" key="1">
    <source>
        <dbReference type="ARBA" id="ARBA00006082"/>
    </source>
</evidence>
<dbReference type="InterPro" id="IPR014762">
    <property type="entry name" value="DNA_mismatch_repair_CS"/>
</dbReference>
<dbReference type="GO" id="GO:0140664">
    <property type="term" value="F:ATP-dependent DNA damage sensor activity"/>
    <property type="evidence" value="ECO:0007669"/>
    <property type="project" value="InterPro"/>
</dbReference>
<evidence type="ECO:0000256" key="2">
    <source>
        <dbReference type="ARBA" id="ARBA00021975"/>
    </source>
</evidence>
<dbReference type="EMBL" id="AYUF01000305">
    <property type="protein sequence ID" value="ETK02728.1"/>
    <property type="molecule type" value="Genomic_DNA"/>
</dbReference>
<comment type="function">
    <text evidence="5">This protein is involved in the repair of mismatches in DNA. It is required for dam-dependent methyl-directed DNA mismatch repair. May act as a 'molecular matchmaker', a protein that promotes the formation of a stable complex between two or more DNA-binding proteins in an ATP-dependent manner without itself being part of a final effector complex.</text>
</comment>
<dbReference type="Gene3D" id="3.30.1370.100">
    <property type="entry name" value="MutL, C-terminal domain, regulatory subdomain"/>
    <property type="match status" value="1"/>
</dbReference>
<dbReference type="PATRIC" id="fig|1411148.3.peg.311"/>
<dbReference type="HAMAP" id="MF_00149">
    <property type="entry name" value="DNA_mis_repair"/>
    <property type="match status" value="1"/>
</dbReference>
<dbReference type="InterPro" id="IPR038973">
    <property type="entry name" value="MutL/Mlh/Pms-like"/>
</dbReference>
<dbReference type="InterPro" id="IPR042121">
    <property type="entry name" value="MutL_C_regsub"/>
</dbReference>
<dbReference type="InterPro" id="IPR013507">
    <property type="entry name" value="DNA_mismatch_S5_2-like"/>
</dbReference>
<dbReference type="GO" id="GO:0032300">
    <property type="term" value="C:mismatch repair complex"/>
    <property type="evidence" value="ECO:0007669"/>
    <property type="project" value="InterPro"/>
</dbReference>
<dbReference type="InterPro" id="IPR037198">
    <property type="entry name" value="MutL_C_sf"/>
</dbReference>
<evidence type="ECO:0000313" key="10">
    <source>
        <dbReference type="Proteomes" id="UP000018837"/>
    </source>
</evidence>
<gene>
    <name evidence="5" type="primary">mutL</name>
    <name evidence="9" type="ORF">N425_02715</name>
</gene>
<keyword evidence="4 5" id="KW-0234">DNA repair</keyword>
<dbReference type="PANTHER" id="PTHR10073">
    <property type="entry name" value="DNA MISMATCH REPAIR PROTEIN MLH, PMS, MUTL"/>
    <property type="match status" value="1"/>
</dbReference>
<dbReference type="SUPFAM" id="SSF54211">
    <property type="entry name" value="Ribosomal protein S5 domain 2-like"/>
    <property type="match status" value="1"/>
</dbReference>
<dbReference type="AlphaFoldDB" id="W2C6Q0"/>
<dbReference type="Pfam" id="PF08676">
    <property type="entry name" value="MutL_C"/>
    <property type="match status" value="1"/>
</dbReference>
<dbReference type="Gene3D" id="3.30.565.10">
    <property type="entry name" value="Histidine kinase-like ATPase, C-terminal domain"/>
    <property type="match status" value="1"/>
</dbReference>
<dbReference type="CDD" id="cd16926">
    <property type="entry name" value="HATPase_MutL-MLH-PMS-like"/>
    <property type="match status" value="1"/>
</dbReference>
<dbReference type="InterPro" id="IPR036890">
    <property type="entry name" value="HATPase_C_sf"/>
</dbReference>
<dbReference type="Pfam" id="PF13589">
    <property type="entry name" value="HATPase_c_3"/>
    <property type="match status" value="1"/>
</dbReference>
<dbReference type="GO" id="GO:0016887">
    <property type="term" value="F:ATP hydrolysis activity"/>
    <property type="evidence" value="ECO:0007669"/>
    <property type="project" value="InterPro"/>
</dbReference>
<evidence type="ECO:0000256" key="3">
    <source>
        <dbReference type="ARBA" id="ARBA00022763"/>
    </source>
</evidence>
<dbReference type="Gene3D" id="3.30.1540.20">
    <property type="entry name" value="MutL, C-terminal domain, dimerisation subdomain"/>
    <property type="match status" value="1"/>
</dbReference>
<evidence type="ECO:0000256" key="4">
    <source>
        <dbReference type="ARBA" id="ARBA00023204"/>
    </source>
</evidence>
<evidence type="ECO:0000313" key="9">
    <source>
        <dbReference type="EMBL" id="ETK02728.1"/>
    </source>
</evidence>
<comment type="similarity">
    <text evidence="1 5">Belongs to the DNA mismatch repair MutL/HexB family.</text>
</comment>
<proteinExistence type="inferred from homology"/>
<dbReference type="Proteomes" id="UP000018837">
    <property type="component" value="Unassembled WGS sequence"/>
</dbReference>
<dbReference type="PROSITE" id="PS00058">
    <property type="entry name" value="DNA_MISMATCH_REPAIR_1"/>
    <property type="match status" value="1"/>
</dbReference>
<dbReference type="InterPro" id="IPR002099">
    <property type="entry name" value="MutL/Mlh/PMS"/>
</dbReference>
<comment type="caution">
    <text evidence="9">The sequence shown here is derived from an EMBL/GenBank/DDBJ whole genome shotgun (WGS) entry which is preliminary data.</text>
</comment>
<protein>
    <recommendedName>
        <fullName evidence="2 5">DNA mismatch repair protein MutL</fullName>
    </recommendedName>
</protein>
<evidence type="ECO:0000259" key="8">
    <source>
        <dbReference type="SMART" id="SM01340"/>
    </source>
</evidence>
<dbReference type="InterPro" id="IPR020568">
    <property type="entry name" value="Ribosomal_Su5_D2-typ_SF"/>
</dbReference>
<dbReference type="Gene3D" id="3.30.230.10">
    <property type="match status" value="1"/>
</dbReference>
<dbReference type="PANTHER" id="PTHR10073:SF12">
    <property type="entry name" value="DNA MISMATCH REPAIR PROTEIN MLH1"/>
    <property type="match status" value="1"/>
</dbReference>
<evidence type="ECO:0000256" key="5">
    <source>
        <dbReference type="HAMAP-Rule" id="MF_00149"/>
    </source>
</evidence>
<dbReference type="GO" id="GO:0005524">
    <property type="term" value="F:ATP binding"/>
    <property type="evidence" value="ECO:0007669"/>
    <property type="project" value="InterPro"/>
</dbReference>
<dbReference type="SUPFAM" id="SSF55874">
    <property type="entry name" value="ATPase domain of HSP90 chaperone/DNA topoisomerase II/histidine kinase"/>
    <property type="match status" value="1"/>
</dbReference>
<name>W2C6Q0_9BACT</name>
<dbReference type="SMART" id="SM01340">
    <property type="entry name" value="DNA_mis_repair"/>
    <property type="match status" value="1"/>
</dbReference>
<evidence type="ECO:0000259" key="7">
    <source>
        <dbReference type="SMART" id="SM00853"/>
    </source>
</evidence>
<dbReference type="NCBIfam" id="TIGR00585">
    <property type="entry name" value="mutl"/>
    <property type="match status" value="1"/>
</dbReference>
<feature type="domain" description="MutL C-terminal dimerisation" evidence="7">
    <location>
        <begin position="423"/>
        <end position="565"/>
    </location>
</feature>